<dbReference type="Proteomes" id="UP001064048">
    <property type="component" value="Chromosome 29"/>
</dbReference>
<sequence>MLLLLLFISSVFADNCSHVYDSQHYTRTSVLTIKGLPTNLVFNPNNNDLHFTLIDLDSLQNDDVQTKMDQYILRNGEPIKIENINGQAAAVDAHNDKVYIGTDAGLHALNKTDQPNFVSLKDEDIVQLYKPNHGDDLYAVIFPNNEVYTVNLKKNEKRRVQHVPCAFIIAVDADDNIFYECDSKYVKVLLKGFHEPIEFVGIAKNAARAVAIDENDRVVLASNDGLYHLKADSLIPKKLMDLEFVPAGIAFNGDDFYLSTNGIVYKYSGEHCIIKYFTEISPSTMRFLKDSFGSVLPIMILFHVHRAEKCDRLKIGNEFFKRQLIATIDGYATGIVVDPRTENIFFILHKRNYTKGIHVLKHGALGIKELPVADDLIGQCVAIDVPNNVIYVGTNQGLVTYDYPNSEISAERPIGDDDVRNIFIDKTDNQMYIATGSNHEILRFMNGSAAVKRYERIPKAYSFVLDAKGNAFYEYVDGRLYFFSVDLYEPIQYKGFTRELKYILRINNHDEAIVAVKGSLFRLFTKSILPVKIGQLGFKITGMAYDNKNNIIIGTKGKIYRYKPIDTNDPCPADDYFMSTMLLPKIIATLLLIIPVSISKSAKTSARPVHEVINEQARIDDKVKVSSPGHLPYGNPLAGNSQQNAKLHAQNQQAMFNAERVRQHRAQLQRWTKAPIRMDSYMKAYHESQESHQLAVEQQQAGASVAKVASTTPKTRRQERREKKVERVRIQSPEPTKITKADAVVKERSRNHRSHGSLDYYQHLEPKRYQTVLVSPAPTYDQGVTIKPNGNVGLSHYQTSHESNLYTEAIPSNTKYVYPKHYSQMQEYHSAQDIEALKSMLKKNPKDQLSDLNALIISAKQNEEEEQKSNLETPIDLYFYLKDSPRPTLAQQYDYTKYAQIPHYASGYIPEPAKDHKPITEEVDDIEDPNKINKLRTYAPQAVQTQALQETQDTTTTKSNNYYKVEVASQTISTGHKAQYKEPDYYVNEDPAQPSYANYQALQYAPIPAHHGKDEGDQSERYLHHNAQHTGIQHLTGDGTGVSAYGDDSLHYAANYEFGYRVRDHKSGNDFGHQEAKSGGKTNGAYHVLLPDGRMQKVRYSAGPEGFHADISYDHLQ</sequence>
<name>A0ACC0KC43_CHOFU</name>
<dbReference type="EMBL" id="CM046129">
    <property type="protein sequence ID" value="KAI8433832.1"/>
    <property type="molecule type" value="Genomic_DNA"/>
</dbReference>
<evidence type="ECO:0000313" key="2">
    <source>
        <dbReference type="Proteomes" id="UP001064048"/>
    </source>
</evidence>
<gene>
    <name evidence="1" type="ORF">MSG28_015790</name>
</gene>
<proteinExistence type="predicted"/>
<evidence type="ECO:0000313" key="1">
    <source>
        <dbReference type="EMBL" id="KAI8433832.1"/>
    </source>
</evidence>
<keyword evidence="2" id="KW-1185">Reference proteome</keyword>
<protein>
    <submittedName>
        <fullName evidence="1">Uncharacterized protein</fullName>
    </submittedName>
</protein>
<comment type="caution">
    <text evidence="1">The sequence shown here is derived from an EMBL/GenBank/DDBJ whole genome shotgun (WGS) entry which is preliminary data.</text>
</comment>
<organism evidence="1 2">
    <name type="scientific">Choristoneura fumiferana</name>
    <name type="common">Spruce budworm moth</name>
    <name type="synonym">Archips fumiferana</name>
    <dbReference type="NCBI Taxonomy" id="7141"/>
    <lineage>
        <taxon>Eukaryota</taxon>
        <taxon>Metazoa</taxon>
        <taxon>Ecdysozoa</taxon>
        <taxon>Arthropoda</taxon>
        <taxon>Hexapoda</taxon>
        <taxon>Insecta</taxon>
        <taxon>Pterygota</taxon>
        <taxon>Neoptera</taxon>
        <taxon>Endopterygota</taxon>
        <taxon>Lepidoptera</taxon>
        <taxon>Glossata</taxon>
        <taxon>Ditrysia</taxon>
        <taxon>Tortricoidea</taxon>
        <taxon>Tortricidae</taxon>
        <taxon>Tortricinae</taxon>
        <taxon>Choristoneura</taxon>
    </lineage>
</organism>
<reference evidence="1 2" key="1">
    <citation type="journal article" date="2022" name="Genome Biol. Evol.">
        <title>The Spruce Budworm Genome: Reconstructing the Evolutionary History of Antifreeze Proteins.</title>
        <authorList>
            <person name="Beliveau C."/>
            <person name="Gagne P."/>
            <person name="Picq S."/>
            <person name="Vernygora O."/>
            <person name="Keeling C.I."/>
            <person name="Pinkney K."/>
            <person name="Doucet D."/>
            <person name="Wen F."/>
            <person name="Johnston J.S."/>
            <person name="Maaroufi H."/>
            <person name="Boyle B."/>
            <person name="Laroche J."/>
            <person name="Dewar K."/>
            <person name="Juretic N."/>
            <person name="Blackburn G."/>
            <person name="Nisole A."/>
            <person name="Brunet B."/>
            <person name="Brandao M."/>
            <person name="Lumley L."/>
            <person name="Duan J."/>
            <person name="Quan G."/>
            <person name="Lucarotti C.J."/>
            <person name="Roe A.D."/>
            <person name="Sperling F.A.H."/>
            <person name="Levesque R.C."/>
            <person name="Cusson M."/>
        </authorList>
    </citation>
    <scope>NUCLEOTIDE SEQUENCE [LARGE SCALE GENOMIC DNA]</scope>
    <source>
        <strain evidence="1">Glfc:IPQL:Cfum</strain>
    </source>
</reference>
<accession>A0ACC0KC43</accession>